<dbReference type="AlphaFoldDB" id="A0ABD2XGK8"/>
<evidence type="ECO:0000313" key="2">
    <source>
        <dbReference type="EMBL" id="KAL3404556.1"/>
    </source>
</evidence>
<keyword evidence="3" id="KW-1185">Reference proteome</keyword>
<dbReference type="Pfam" id="PF05217">
    <property type="entry name" value="SAXO1-2"/>
    <property type="match status" value="1"/>
</dbReference>
<evidence type="ECO:0008006" key="4">
    <source>
        <dbReference type="Google" id="ProtNLM"/>
    </source>
</evidence>
<evidence type="ECO:0000256" key="1">
    <source>
        <dbReference type="ARBA" id="ARBA00008738"/>
    </source>
</evidence>
<dbReference type="PANTHER" id="PTHR31516">
    <property type="entry name" value="STABILIZER OF AXONEMAL MICROTUBULES 2"/>
    <property type="match status" value="1"/>
</dbReference>
<comment type="caution">
    <text evidence="2">The sequence shown here is derived from an EMBL/GenBank/DDBJ whole genome shotgun (WGS) entry which is preliminary data.</text>
</comment>
<sequence>MEICNDQPRPRPQLTSVIEIKNKIRAGHSECCNCCCCSKPVQYKAYKYIQPPIPKSFRPVRKYVKEDVPLEKSTTYKLSFWPNPTKMVKPILPQGNLTFSTCPITDDTTHKMSYMGNWGIEPQKKLEPCRRNWFGRGPLLDVTTQKHDFVWKASTKADPIKYPGQLCIPRGHVADATTYKLSFYESNQVEPVPSYRPVREYVPTEAPLEECTTYRLSYHNGELPEKELYPWKPDGKYRRPVEALDDHTTYKLSFWPHGQVERREPIKHQGSGDPINKDDPIECNTTYNLSYFAGAAGDMPAPILPRGNIEFVDCPLSHDTINKMSYLGNWEPKPEKPIVQCTRQLLGRGPIESCTTQKDDFGWKCSERVEPIPPRGNLDFSTAPIEDLTTNQLSYMPTCPESLTPTESFRPVRQYEPTDMPMACDTTMQISYQPPEQDELDRQERPWATKPAYHHPTTPIDENTTYNMSYNPPGLLIPVSECCEEEAAAAAAQNNSNPCSMSVCPRAAIQESRPCICK</sequence>
<protein>
    <recommendedName>
        <fullName evidence="4">Stabilizer of axonemal microtubules 1</fullName>
    </recommendedName>
</protein>
<dbReference type="EMBL" id="JBJJXI010000025">
    <property type="protein sequence ID" value="KAL3404556.1"/>
    <property type="molecule type" value="Genomic_DNA"/>
</dbReference>
<dbReference type="Proteomes" id="UP001627154">
    <property type="component" value="Unassembled WGS sequence"/>
</dbReference>
<dbReference type="PANTHER" id="PTHR31516:SF17">
    <property type="entry name" value="STABILIZER OF AXONEMAL MICROTUBULES 2"/>
    <property type="match status" value="1"/>
</dbReference>
<reference evidence="2 3" key="1">
    <citation type="journal article" date="2024" name="bioRxiv">
        <title>A reference genome for Trichogramma kaykai: A tiny desert-dwelling parasitoid wasp with competing sex-ratio distorters.</title>
        <authorList>
            <person name="Culotta J."/>
            <person name="Lindsey A.R."/>
        </authorList>
    </citation>
    <scope>NUCLEOTIDE SEQUENCE [LARGE SCALE GENOMIC DNA]</scope>
    <source>
        <strain evidence="2 3">KSX58</strain>
    </source>
</reference>
<dbReference type="InterPro" id="IPR033336">
    <property type="entry name" value="SAXO1/2"/>
</dbReference>
<accession>A0ABD2XGK8</accession>
<proteinExistence type="inferred from homology"/>
<evidence type="ECO:0000313" key="3">
    <source>
        <dbReference type="Proteomes" id="UP001627154"/>
    </source>
</evidence>
<comment type="similarity">
    <text evidence="1">Belongs to the FAM154 family.</text>
</comment>
<gene>
    <name evidence="2" type="ORF">TKK_003014</name>
</gene>
<organism evidence="2 3">
    <name type="scientific">Trichogramma kaykai</name>
    <dbReference type="NCBI Taxonomy" id="54128"/>
    <lineage>
        <taxon>Eukaryota</taxon>
        <taxon>Metazoa</taxon>
        <taxon>Ecdysozoa</taxon>
        <taxon>Arthropoda</taxon>
        <taxon>Hexapoda</taxon>
        <taxon>Insecta</taxon>
        <taxon>Pterygota</taxon>
        <taxon>Neoptera</taxon>
        <taxon>Endopterygota</taxon>
        <taxon>Hymenoptera</taxon>
        <taxon>Apocrita</taxon>
        <taxon>Proctotrupomorpha</taxon>
        <taxon>Chalcidoidea</taxon>
        <taxon>Trichogrammatidae</taxon>
        <taxon>Trichogramma</taxon>
    </lineage>
</organism>
<name>A0ABD2XGK8_9HYME</name>